<name>A0A498L978_9EURY</name>
<feature type="compositionally biased region" description="Polar residues" evidence="1">
    <location>
        <begin position="208"/>
        <end position="220"/>
    </location>
</feature>
<feature type="compositionally biased region" description="Low complexity" evidence="1">
    <location>
        <begin position="17"/>
        <end position="39"/>
    </location>
</feature>
<protein>
    <recommendedName>
        <fullName evidence="4">Lipoprotein</fullName>
    </recommendedName>
</protein>
<sequence length="232" mass="24569">MRTSALIGFSTAIAGCSTKSTDSTGSSTPPSGDGTTTDGSDADQGEGQQTEADAEDAVRYFFDDQTGALGHLGDDNIPENYDNTITNSKTEEEYQEMQTNDRAYAEDAASSSTAPNGTGLDMTVDQMIDRAEEIYNNPTQHIEVSESHEDLDLLAEDDEIVFTRALIQATQEAGVDSSGLADDVVANIAEDAVQQIQPGFTNYKLSTLSATEPISPNSTGATGGGERTNEWS</sequence>
<gene>
    <name evidence="2" type="ORF">EAF64_03520</name>
</gene>
<proteinExistence type="predicted"/>
<evidence type="ECO:0000313" key="3">
    <source>
        <dbReference type="Proteomes" id="UP000289691"/>
    </source>
</evidence>
<dbReference type="RefSeq" id="WP_227738870.1">
    <property type="nucleotide sequence ID" value="NZ_RDFA01000001.1"/>
</dbReference>
<feature type="region of interest" description="Disordered" evidence="1">
    <location>
        <begin position="208"/>
        <end position="232"/>
    </location>
</feature>
<dbReference type="PROSITE" id="PS51257">
    <property type="entry name" value="PROKAR_LIPOPROTEIN"/>
    <property type="match status" value="1"/>
</dbReference>
<dbReference type="EMBL" id="RDFA01000001">
    <property type="protein sequence ID" value="RXK51713.1"/>
    <property type="molecule type" value="Genomic_DNA"/>
</dbReference>
<evidence type="ECO:0000256" key="1">
    <source>
        <dbReference type="SAM" id="MobiDB-lite"/>
    </source>
</evidence>
<dbReference type="Proteomes" id="UP000289691">
    <property type="component" value="Unassembled WGS sequence"/>
</dbReference>
<feature type="region of interest" description="Disordered" evidence="1">
    <location>
        <begin position="16"/>
        <end position="98"/>
    </location>
</feature>
<dbReference type="AlphaFoldDB" id="A0A498L978"/>
<evidence type="ECO:0008006" key="4">
    <source>
        <dbReference type="Google" id="ProtNLM"/>
    </source>
</evidence>
<organism evidence="2 3">
    <name type="scientific">Halorientalis pallida</name>
    <dbReference type="NCBI Taxonomy" id="2479928"/>
    <lineage>
        <taxon>Archaea</taxon>
        <taxon>Methanobacteriati</taxon>
        <taxon>Methanobacteriota</taxon>
        <taxon>Stenosarchaea group</taxon>
        <taxon>Halobacteria</taxon>
        <taxon>Halobacteriales</taxon>
        <taxon>Haloarculaceae</taxon>
        <taxon>Halorientalis</taxon>
    </lineage>
</organism>
<keyword evidence="3" id="KW-1185">Reference proteome</keyword>
<evidence type="ECO:0000313" key="2">
    <source>
        <dbReference type="EMBL" id="RXK51713.1"/>
    </source>
</evidence>
<accession>A0A498L978</accession>
<comment type="caution">
    <text evidence="2">The sequence shown here is derived from an EMBL/GenBank/DDBJ whole genome shotgun (WGS) entry which is preliminary data.</text>
</comment>
<reference evidence="2 3" key="1">
    <citation type="submission" date="2019-01" db="EMBL/GenBank/DDBJ databases">
        <title>Halorientalis sp. F13-25 a new haloarchaeum isolated from hypersaline water.</title>
        <authorList>
            <person name="Ana D.-V."/>
            <person name="Cristina S.-P."/>
            <person name="Antonio V."/>
        </authorList>
    </citation>
    <scope>NUCLEOTIDE SEQUENCE [LARGE SCALE GENOMIC DNA]</scope>
    <source>
        <strain evidence="2 3">F13-25</strain>
    </source>
</reference>